<dbReference type="SUPFAM" id="SSF54427">
    <property type="entry name" value="NTF2-like"/>
    <property type="match status" value="1"/>
</dbReference>
<feature type="domain" description="DUF4440" evidence="1">
    <location>
        <begin position="28"/>
        <end position="124"/>
    </location>
</feature>
<evidence type="ECO:0000259" key="1">
    <source>
        <dbReference type="Pfam" id="PF14534"/>
    </source>
</evidence>
<dbReference type="EMBL" id="CP029494">
    <property type="protein sequence ID" value="AWN22534.1"/>
    <property type="molecule type" value="Genomic_DNA"/>
</dbReference>
<reference evidence="2 3" key="1">
    <citation type="submission" date="2018-05" db="EMBL/GenBank/DDBJ databases">
        <title>Complete Genome Sequence of Deinococcus sp. strain 17bor-2.</title>
        <authorList>
            <person name="Srinivasan S."/>
        </authorList>
    </citation>
    <scope>NUCLEOTIDE SEQUENCE [LARGE SCALE GENOMIC DNA]</scope>
    <source>
        <strain evidence="2 3">17bor-2</strain>
    </source>
</reference>
<protein>
    <submittedName>
        <fullName evidence="2">Nuclear transport factor 2 family protein</fullName>
    </submittedName>
</protein>
<dbReference type="Proteomes" id="UP000245368">
    <property type="component" value="Chromosome"/>
</dbReference>
<evidence type="ECO:0000313" key="3">
    <source>
        <dbReference type="Proteomes" id="UP000245368"/>
    </source>
</evidence>
<dbReference type="Pfam" id="PF14534">
    <property type="entry name" value="DUF4440"/>
    <property type="match status" value="1"/>
</dbReference>
<dbReference type="Gene3D" id="3.10.450.50">
    <property type="match status" value="1"/>
</dbReference>
<proteinExistence type="predicted"/>
<dbReference type="KEGG" id="dez:DKM44_04195"/>
<accession>A0A2Z3JMV0</accession>
<dbReference type="AlphaFoldDB" id="A0A2Z3JMV0"/>
<dbReference type="InterPro" id="IPR027843">
    <property type="entry name" value="DUF4440"/>
</dbReference>
<keyword evidence="3" id="KW-1185">Reference proteome</keyword>
<dbReference type="RefSeq" id="WP_109825691.1">
    <property type="nucleotide sequence ID" value="NZ_CP029494.1"/>
</dbReference>
<name>A0A2Z3JMV0_9DEIO</name>
<sequence length="132" mass="14131">MVDPAPDWPDDAGFELQGLEALYALDAVLKLDEAWNAAYQARDPEALAPLLADDWSGFFPDGLMVGKAELLAGMLTNPPAQLAFERQAAQLYGDTAITRGGLSADGVAVQGFLRVYARRGGRWQAVAVQVVP</sequence>
<dbReference type="OrthoDB" id="69402at2"/>
<evidence type="ECO:0000313" key="2">
    <source>
        <dbReference type="EMBL" id="AWN22534.1"/>
    </source>
</evidence>
<organism evidence="2 3">
    <name type="scientific">Deinococcus irradiatisoli</name>
    <dbReference type="NCBI Taxonomy" id="2202254"/>
    <lineage>
        <taxon>Bacteria</taxon>
        <taxon>Thermotogati</taxon>
        <taxon>Deinococcota</taxon>
        <taxon>Deinococci</taxon>
        <taxon>Deinococcales</taxon>
        <taxon>Deinococcaceae</taxon>
        <taxon>Deinococcus</taxon>
    </lineage>
</organism>
<gene>
    <name evidence="2" type="ORF">DKM44_04195</name>
</gene>
<dbReference type="InterPro" id="IPR032710">
    <property type="entry name" value="NTF2-like_dom_sf"/>
</dbReference>